<evidence type="ECO:0000256" key="6">
    <source>
        <dbReference type="ARBA" id="ARBA00022898"/>
    </source>
</evidence>
<name>A0A939BUS7_9BACL</name>
<comment type="cofactor">
    <cofactor evidence="1">
        <name>pyridoxal 5'-phosphate</name>
        <dbReference type="ChEBI" id="CHEBI:597326"/>
    </cofactor>
</comment>
<dbReference type="RefSeq" id="WP_204518496.1">
    <property type="nucleotide sequence ID" value="NZ_BAABIN010000016.1"/>
</dbReference>
<evidence type="ECO:0000256" key="2">
    <source>
        <dbReference type="ARBA" id="ARBA00007441"/>
    </source>
</evidence>
<evidence type="ECO:0000256" key="4">
    <source>
        <dbReference type="ARBA" id="ARBA00022576"/>
    </source>
</evidence>
<evidence type="ECO:0000256" key="3">
    <source>
        <dbReference type="ARBA" id="ARBA00011738"/>
    </source>
</evidence>
<dbReference type="EC" id="2.6.1.-" evidence="8"/>
<dbReference type="EMBL" id="JAFBEB010000007">
    <property type="protein sequence ID" value="MBM7590749.1"/>
    <property type="molecule type" value="Genomic_DNA"/>
</dbReference>
<accession>A0A939BUS7</accession>
<evidence type="ECO:0000256" key="1">
    <source>
        <dbReference type="ARBA" id="ARBA00001933"/>
    </source>
</evidence>
<dbReference type="PANTHER" id="PTHR42790">
    <property type="entry name" value="AMINOTRANSFERASE"/>
    <property type="match status" value="1"/>
</dbReference>
<sequence>MTLHYDRFFPQAVNKALTNEPPGSWIPDVPENCIRFNAGYPAPDLVPLAGLQEAVVRLIDEEQDLPLQYLGSPRMEGLRQSVQDRLRFRGISLSGAELMITSGAAQAIDLVGRALLGQEDWILVESPTYMEALEIFRNYTDRITGIPVDEQGIQTDLLRQLLDKNREAGRAMPKFVYTIPSFQNPTGTTMSAERRQQLLQLAAEYDFLIVEDDAYGELAFAEPPVPLKAHDTAGRVIHIGSYSKVIAPGVRIGWIAAPQRLIEAFDWFKKDLNASFVQATVAAYLEKLDFPLHLETLRNAYRARRDLMLECLEQAMPKQVRWLVPEGGYFVWIDVPGTDTGELLTKALQLGVSYVPGKYFFVEPADGKSLLRLSFSYVDLEQIRLGITRLAKAIAESD</sequence>
<evidence type="ECO:0000313" key="9">
    <source>
        <dbReference type="Proteomes" id="UP000717624"/>
    </source>
</evidence>
<dbReference type="CDD" id="cd00609">
    <property type="entry name" value="AAT_like"/>
    <property type="match status" value="1"/>
</dbReference>
<gene>
    <name evidence="8" type="ORF">JOD01_002359</name>
</gene>
<feature type="domain" description="Aminotransferase class I/classII large" evidence="7">
    <location>
        <begin position="87"/>
        <end position="389"/>
    </location>
</feature>
<dbReference type="GO" id="GO:1901605">
    <property type="term" value="P:alpha-amino acid metabolic process"/>
    <property type="evidence" value="ECO:0007669"/>
    <property type="project" value="TreeGrafter"/>
</dbReference>
<protein>
    <submittedName>
        <fullName evidence="8">2-aminoadipate transaminase</fullName>
        <ecNumber evidence="8">2.6.1.-</ecNumber>
    </submittedName>
</protein>
<dbReference type="SUPFAM" id="SSF53383">
    <property type="entry name" value="PLP-dependent transferases"/>
    <property type="match status" value="1"/>
</dbReference>
<dbReference type="AlphaFoldDB" id="A0A939BUS7"/>
<proteinExistence type="inferred from homology"/>
<dbReference type="Gene3D" id="3.40.640.10">
    <property type="entry name" value="Type I PLP-dependent aspartate aminotransferase-like (Major domain)"/>
    <property type="match status" value="1"/>
</dbReference>
<comment type="similarity">
    <text evidence="2">Belongs to the class-I pyridoxal-phosphate-dependent aminotransferase family.</text>
</comment>
<dbReference type="InterPro" id="IPR015422">
    <property type="entry name" value="PyrdxlP-dep_Trfase_small"/>
</dbReference>
<dbReference type="PANTHER" id="PTHR42790:SF19">
    <property type="entry name" value="KYNURENINE_ALPHA-AMINOADIPATE AMINOTRANSFERASE, MITOCHONDRIAL"/>
    <property type="match status" value="1"/>
</dbReference>
<evidence type="ECO:0000259" key="7">
    <source>
        <dbReference type="Pfam" id="PF00155"/>
    </source>
</evidence>
<evidence type="ECO:0000313" key="8">
    <source>
        <dbReference type="EMBL" id="MBM7590749.1"/>
    </source>
</evidence>
<dbReference type="InterPro" id="IPR004839">
    <property type="entry name" value="Aminotransferase_I/II_large"/>
</dbReference>
<keyword evidence="4 8" id="KW-0032">Aminotransferase</keyword>
<dbReference type="InterPro" id="IPR015421">
    <property type="entry name" value="PyrdxlP-dep_Trfase_major"/>
</dbReference>
<comment type="subunit">
    <text evidence="3">Homodimer.</text>
</comment>
<dbReference type="InterPro" id="IPR015424">
    <property type="entry name" value="PyrdxlP-dep_Trfase"/>
</dbReference>
<keyword evidence="5 8" id="KW-0808">Transferase</keyword>
<dbReference type="FunFam" id="3.40.640.10:FF:000053">
    <property type="entry name" value="Aminotransferase, class I"/>
    <property type="match status" value="1"/>
</dbReference>
<keyword evidence="6" id="KW-0663">Pyridoxal phosphate</keyword>
<dbReference type="InterPro" id="IPR050859">
    <property type="entry name" value="Class-I_PLP-dep_aminotransf"/>
</dbReference>
<organism evidence="8 9">
    <name type="scientific">Brevibacillus fulvus</name>
    <dbReference type="NCBI Taxonomy" id="1125967"/>
    <lineage>
        <taxon>Bacteria</taxon>
        <taxon>Bacillati</taxon>
        <taxon>Bacillota</taxon>
        <taxon>Bacilli</taxon>
        <taxon>Bacillales</taxon>
        <taxon>Paenibacillaceae</taxon>
        <taxon>Brevibacillus</taxon>
    </lineage>
</organism>
<dbReference type="GO" id="GO:0030170">
    <property type="term" value="F:pyridoxal phosphate binding"/>
    <property type="evidence" value="ECO:0007669"/>
    <property type="project" value="InterPro"/>
</dbReference>
<dbReference type="Gene3D" id="3.90.1150.10">
    <property type="entry name" value="Aspartate Aminotransferase, domain 1"/>
    <property type="match status" value="1"/>
</dbReference>
<evidence type="ECO:0000256" key="5">
    <source>
        <dbReference type="ARBA" id="ARBA00022679"/>
    </source>
</evidence>
<comment type="caution">
    <text evidence="8">The sequence shown here is derived from an EMBL/GenBank/DDBJ whole genome shotgun (WGS) entry which is preliminary data.</text>
</comment>
<dbReference type="Pfam" id="PF00155">
    <property type="entry name" value="Aminotran_1_2"/>
    <property type="match status" value="1"/>
</dbReference>
<keyword evidence="9" id="KW-1185">Reference proteome</keyword>
<reference evidence="8" key="1">
    <citation type="submission" date="2021-01" db="EMBL/GenBank/DDBJ databases">
        <title>Genomic Encyclopedia of Type Strains, Phase IV (KMG-IV): sequencing the most valuable type-strain genomes for metagenomic binning, comparative biology and taxonomic classification.</title>
        <authorList>
            <person name="Goeker M."/>
        </authorList>
    </citation>
    <scope>NUCLEOTIDE SEQUENCE</scope>
    <source>
        <strain evidence="8">DSM 25523</strain>
    </source>
</reference>
<dbReference type="Proteomes" id="UP000717624">
    <property type="component" value="Unassembled WGS sequence"/>
</dbReference>
<dbReference type="GO" id="GO:0008483">
    <property type="term" value="F:transaminase activity"/>
    <property type="evidence" value="ECO:0007669"/>
    <property type="project" value="UniProtKB-KW"/>
</dbReference>